<gene>
    <name evidence="2" type="ORF">AVDCRST_MAG65-686</name>
</gene>
<feature type="region of interest" description="Disordered" evidence="1">
    <location>
        <begin position="1"/>
        <end position="56"/>
    </location>
</feature>
<proteinExistence type="predicted"/>
<reference evidence="2" key="1">
    <citation type="submission" date="2020-02" db="EMBL/GenBank/DDBJ databases">
        <authorList>
            <person name="Meier V. D."/>
        </authorList>
    </citation>
    <scope>NUCLEOTIDE SEQUENCE</scope>
    <source>
        <strain evidence="2">AVDCRST_MAG65</strain>
    </source>
</reference>
<accession>A0A6J4RCR4</accession>
<organism evidence="2">
    <name type="scientific">uncultured Solirubrobacteraceae bacterium</name>
    <dbReference type="NCBI Taxonomy" id="1162706"/>
    <lineage>
        <taxon>Bacteria</taxon>
        <taxon>Bacillati</taxon>
        <taxon>Actinomycetota</taxon>
        <taxon>Thermoleophilia</taxon>
        <taxon>Solirubrobacterales</taxon>
        <taxon>Solirubrobacteraceae</taxon>
        <taxon>environmental samples</taxon>
    </lineage>
</organism>
<dbReference type="AlphaFoldDB" id="A0A6J4RCR4"/>
<sequence>LLRGRRPGQPGEGLLHLRRQRGGPGRGRRERRQRADQRGAAHRRARHGGGDQDRRL</sequence>
<feature type="non-terminal residue" evidence="2">
    <location>
        <position position="1"/>
    </location>
</feature>
<evidence type="ECO:0000313" key="2">
    <source>
        <dbReference type="EMBL" id="CAA9470470.1"/>
    </source>
</evidence>
<name>A0A6J4RCR4_9ACTN</name>
<dbReference type="EMBL" id="CADCVL010000118">
    <property type="protein sequence ID" value="CAA9470470.1"/>
    <property type="molecule type" value="Genomic_DNA"/>
</dbReference>
<feature type="non-terminal residue" evidence="2">
    <location>
        <position position="56"/>
    </location>
</feature>
<protein>
    <submittedName>
        <fullName evidence="2">Phosphate ABC transporter, periplasmic phosphate-binding protein PstS</fullName>
    </submittedName>
</protein>
<evidence type="ECO:0000256" key="1">
    <source>
        <dbReference type="SAM" id="MobiDB-lite"/>
    </source>
</evidence>
<feature type="compositionally biased region" description="Basic residues" evidence="1">
    <location>
        <begin position="16"/>
        <end position="32"/>
    </location>
</feature>